<evidence type="ECO:0000313" key="2">
    <source>
        <dbReference type="EMBL" id="KKM70443.1"/>
    </source>
</evidence>
<dbReference type="Pfam" id="PF03992">
    <property type="entry name" value="ABM"/>
    <property type="match status" value="1"/>
</dbReference>
<dbReference type="Gene3D" id="3.30.70.100">
    <property type="match status" value="1"/>
</dbReference>
<accession>A0A0F9JLD8</accession>
<dbReference type="PANTHER" id="PTHR40624">
    <property type="entry name" value="BIOSYNTHESIS MONOOXYGENASE, PUTATIVE (AFU_ORTHOLOGUE AFUA_1G12025)-RELATED"/>
    <property type="match status" value="1"/>
</dbReference>
<dbReference type="SUPFAM" id="SSF54909">
    <property type="entry name" value="Dimeric alpha+beta barrel"/>
    <property type="match status" value="1"/>
</dbReference>
<dbReference type="InterPro" id="IPR011008">
    <property type="entry name" value="Dimeric_a/b-barrel"/>
</dbReference>
<dbReference type="AlphaFoldDB" id="A0A0F9JLD8"/>
<sequence length="98" mass="11013">MVFITISIVATVQVKEGKMEEAKEVLKKLVPKIKESEPGTLEYIPHTVKQDPNAIIFYEKYKDGDALKAHFANLGKNMAEFSPLLEPGNPDIKNLEEI</sequence>
<comment type="caution">
    <text evidence="2">The sequence shown here is derived from an EMBL/GenBank/DDBJ whole genome shotgun (WGS) entry which is preliminary data.</text>
</comment>
<dbReference type="EMBL" id="LAZR01009817">
    <property type="protein sequence ID" value="KKM70443.1"/>
    <property type="molecule type" value="Genomic_DNA"/>
</dbReference>
<dbReference type="PROSITE" id="PS51725">
    <property type="entry name" value="ABM"/>
    <property type="match status" value="1"/>
</dbReference>
<organism evidence="2">
    <name type="scientific">marine sediment metagenome</name>
    <dbReference type="NCBI Taxonomy" id="412755"/>
    <lineage>
        <taxon>unclassified sequences</taxon>
        <taxon>metagenomes</taxon>
        <taxon>ecological metagenomes</taxon>
    </lineage>
</organism>
<evidence type="ECO:0000259" key="1">
    <source>
        <dbReference type="PROSITE" id="PS51725"/>
    </source>
</evidence>
<name>A0A0F9JLD8_9ZZZZ</name>
<dbReference type="PANTHER" id="PTHR40624:SF1">
    <property type="entry name" value="BIOSYNTHESIS MONOOXYGENASE, PUTATIVE (AFU_ORTHOLOGUE AFUA_1G12025)-RELATED"/>
    <property type="match status" value="1"/>
</dbReference>
<dbReference type="InterPro" id="IPR007138">
    <property type="entry name" value="ABM_dom"/>
</dbReference>
<gene>
    <name evidence="2" type="ORF">LCGC14_1440690</name>
</gene>
<reference evidence="2" key="1">
    <citation type="journal article" date="2015" name="Nature">
        <title>Complex archaea that bridge the gap between prokaryotes and eukaryotes.</title>
        <authorList>
            <person name="Spang A."/>
            <person name="Saw J.H."/>
            <person name="Jorgensen S.L."/>
            <person name="Zaremba-Niedzwiedzka K."/>
            <person name="Martijn J."/>
            <person name="Lind A.E."/>
            <person name="van Eijk R."/>
            <person name="Schleper C."/>
            <person name="Guy L."/>
            <person name="Ettema T.J."/>
        </authorList>
    </citation>
    <scope>NUCLEOTIDE SEQUENCE</scope>
</reference>
<feature type="domain" description="ABM" evidence="1">
    <location>
        <begin position="6"/>
        <end position="98"/>
    </location>
</feature>
<protein>
    <recommendedName>
        <fullName evidence="1">ABM domain-containing protein</fullName>
    </recommendedName>
</protein>
<proteinExistence type="predicted"/>